<dbReference type="InterPro" id="IPR000962">
    <property type="entry name" value="Znf_DskA_TraR"/>
</dbReference>
<dbReference type="InterPro" id="IPR014240">
    <property type="entry name" value="YteA"/>
</dbReference>
<feature type="compositionally biased region" description="Basic and acidic residues" evidence="5">
    <location>
        <begin position="174"/>
        <end position="185"/>
    </location>
</feature>
<dbReference type="NCBIfam" id="TIGR02890">
    <property type="entry name" value="bacill_yteA"/>
    <property type="match status" value="1"/>
</dbReference>
<name>A0ABW2NUY3_9BACL</name>
<keyword evidence="2" id="KW-0863">Zinc-finger</keyword>
<feature type="domain" description="Zinc finger DksA/TraR C4-type" evidence="6">
    <location>
        <begin position="90"/>
        <end position="118"/>
    </location>
</feature>
<evidence type="ECO:0000313" key="7">
    <source>
        <dbReference type="EMBL" id="MFC7373155.1"/>
    </source>
</evidence>
<dbReference type="Proteomes" id="UP001596549">
    <property type="component" value="Unassembled WGS sequence"/>
</dbReference>
<dbReference type="PROSITE" id="PS51128">
    <property type="entry name" value="ZF_DKSA_2"/>
    <property type="match status" value="1"/>
</dbReference>
<reference evidence="8" key="1">
    <citation type="journal article" date="2019" name="Int. J. Syst. Evol. Microbiol.">
        <title>The Global Catalogue of Microorganisms (GCM) 10K type strain sequencing project: providing services to taxonomists for standard genome sequencing and annotation.</title>
        <authorList>
            <consortium name="The Broad Institute Genomics Platform"/>
            <consortium name="The Broad Institute Genome Sequencing Center for Infectious Disease"/>
            <person name="Wu L."/>
            <person name="Ma J."/>
        </authorList>
    </citation>
    <scope>NUCLEOTIDE SEQUENCE [LARGE SCALE GENOMIC DNA]</scope>
    <source>
        <strain evidence="8">NBRC 106396</strain>
    </source>
</reference>
<feature type="region of interest" description="Disordered" evidence="5">
    <location>
        <begin position="26"/>
        <end position="55"/>
    </location>
</feature>
<dbReference type="Pfam" id="PF01258">
    <property type="entry name" value="zf-dskA_traR"/>
    <property type="match status" value="1"/>
</dbReference>
<evidence type="ECO:0000256" key="3">
    <source>
        <dbReference type="ARBA" id="ARBA00022833"/>
    </source>
</evidence>
<evidence type="ECO:0000256" key="4">
    <source>
        <dbReference type="PROSITE-ProRule" id="PRU00510"/>
    </source>
</evidence>
<feature type="compositionally biased region" description="Basic and acidic residues" evidence="5">
    <location>
        <begin position="26"/>
        <end position="53"/>
    </location>
</feature>
<dbReference type="PANTHER" id="PTHR33823:SF4">
    <property type="entry name" value="GENERAL STRESS PROTEIN 16O"/>
    <property type="match status" value="1"/>
</dbReference>
<feature type="zinc finger region" description="dksA C4-type" evidence="4">
    <location>
        <begin position="95"/>
        <end position="119"/>
    </location>
</feature>
<keyword evidence="8" id="KW-1185">Reference proteome</keyword>
<proteinExistence type="predicted"/>
<accession>A0ABW2NUY3</accession>
<dbReference type="Gene3D" id="1.20.120.910">
    <property type="entry name" value="DksA, coiled-coil domain"/>
    <property type="match status" value="1"/>
</dbReference>
<feature type="compositionally biased region" description="Acidic residues" evidence="5">
    <location>
        <begin position="186"/>
        <end position="199"/>
    </location>
</feature>
<dbReference type="EMBL" id="JBHTCP010000050">
    <property type="protein sequence ID" value="MFC7373155.1"/>
    <property type="molecule type" value="Genomic_DNA"/>
</dbReference>
<dbReference type="InterPro" id="IPR037187">
    <property type="entry name" value="DnaK_N"/>
</dbReference>
<keyword evidence="1" id="KW-0479">Metal-binding</keyword>
<feature type="compositionally biased region" description="Polar residues" evidence="5">
    <location>
        <begin position="161"/>
        <end position="171"/>
    </location>
</feature>
<keyword evidence="3" id="KW-0862">Zinc</keyword>
<dbReference type="PANTHER" id="PTHR33823">
    <property type="entry name" value="RNA POLYMERASE-BINDING TRANSCRIPTION FACTOR DKSA-RELATED"/>
    <property type="match status" value="1"/>
</dbReference>
<protein>
    <submittedName>
        <fullName evidence="7">TraR/DksA C4-type zinc finger protein</fullName>
    </submittedName>
</protein>
<comment type="caution">
    <text evidence="7">The sequence shown here is derived from an EMBL/GenBank/DDBJ whole genome shotgun (WGS) entry which is preliminary data.</text>
</comment>
<dbReference type="RefSeq" id="WP_379750796.1">
    <property type="nucleotide sequence ID" value="NZ_JBHTCP010000050.1"/>
</dbReference>
<evidence type="ECO:0000256" key="1">
    <source>
        <dbReference type="ARBA" id="ARBA00022723"/>
    </source>
</evidence>
<feature type="compositionally biased region" description="Basic and acidic residues" evidence="5">
    <location>
        <begin position="121"/>
        <end position="137"/>
    </location>
</feature>
<evidence type="ECO:0000313" key="8">
    <source>
        <dbReference type="Proteomes" id="UP001596549"/>
    </source>
</evidence>
<dbReference type="SUPFAM" id="SSF109635">
    <property type="entry name" value="DnaK suppressor protein DksA, alpha-hairpin domain"/>
    <property type="match status" value="1"/>
</dbReference>
<organism evidence="7 8">
    <name type="scientific">Fictibacillus iocasae</name>
    <dbReference type="NCBI Taxonomy" id="2715437"/>
    <lineage>
        <taxon>Bacteria</taxon>
        <taxon>Bacillati</taxon>
        <taxon>Bacillota</taxon>
        <taxon>Bacilli</taxon>
        <taxon>Bacillales</taxon>
        <taxon>Fictibacillaceae</taxon>
        <taxon>Fictibacillus</taxon>
    </lineage>
</organism>
<sequence>MALSQKDIKTFKSLLVEQKKEIEDLHEMNDQFRPDDEFKQEETGELSHYDNHPADLGTELYDKERNMVLSELQEKELSDIDQALKRIESGNYGLCAECGADIPKERLEALPATPYCLDHANHDHGKERERPVEEEVLKPGYGQFNNDKKEKNFFDGEDTWESLSRYGSSETPSDDPKKADYRDRDDDPMDEEGYTEEIEGFAAADMNGNKTGVLPNKKHDEYENKLDAEEEKLADQRKYE</sequence>
<feature type="compositionally biased region" description="Basic and acidic residues" evidence="5">
    <location>
        <begin position="217"/>
        <end position="240"/>
    </location>
</feature>
<gene>
    <name evidence="7" type="ORF">ACFQPF_16055</name>
</gene>
<evidence type="ECO:0000256" key="2">
    <source>
        <dbReference type="ARBA" id="ARBA00022771"/>
    </source>
</evidence>
<dbReference type="SUPFAM" id="SSF57716">
    <property type="entry name" value="Glucocorticoid receptor-like (DNA-binding domain)"/>
    <property type="match status" value="1"/>
</dbReference>
<feature type="region of interest" description="Disordered" evidence="5">
    <location>
        <begin position="121"/>
        <end position="240"/>
    </location>
</feature>
<evidence type="ECO:0000259" key="6">
    <source>
        <dbReference type="Pfam" id="PF01258"/>
    </source>
</evidence>
<evidence type="ECO:0000256" key="5">
    <source>
        <dbReference type="SAM" id="MobiDB-lite"/>
    </source>
</evidence>